<dbReference type="HOGENOM" id="CLU_1401249_0_0_0"/>
<dbReference type="eggNOG" id="ENOG5030PEQ">
    <property type="taxonomic scope" value="Bacteria"/>
</dbReference>
<dbReference type="AlphaFoldDB" id="B1ZV34"/>
<name>B1ZV34_OPITP</name>
<dbReference type="STRING" id="452637.Oter_3424"/>
<evidence type="ECO:0000313" key="2">
    <source>
        <dbReference type="Proteomes" id="UP000007013"/>
    </source>
</evidence>
<accession>B1ZV34</accession>
<proteinExistence type="predicted"/>
<dbReference type="RefSeq" id="WP_012376230.1">
    <property type="nucleotide sequence ID" value="NC_010571.1"/>
</dbReference>
<reference evidence="1 2" key="1">
    <citation type="journal article" date="2011" name="J. Bacteriol.">
        <title>Genome sequence of the verrucomicrobium Opitutus terrae PB90-1, an abundant inhabitant of rice paddy soil ecosystems.</title>
        <authorList>
            <person name="van Passel M.W."/>
            <person name="Kant R."/>
            <person name="Palva A."/>
            <person name="Copeland A."/>
            <person name="Lucas S."/>
            <person name="Lapidus A."/>
            <person name="Glavina del Rio T."/>
            <person name="Pitluck S."/>
            <person name="Goltsman E."/>
            <person name="Clum A."/>
            <person name="Sun H."/>
            <person name="Schmutz J."/>
            <person name="Larimer F.W."/>
            <person name="Land M.L."/>
            <person name="Hauser L."/>
            <person name="Kyrpides N."/>
            <person name="Mikhailova N."/>
            <person name="Richardson P.P."/>
            <person name="Janssen P.H."/>
            <person name="de Vos W.M."/>
            <person name="Smidt H."/>
        </authorList>
    </citation>
    <scope>NUCLEOTIDE SEQUENCE [LARGE SCALE GENOMIC DNA]</scope>
    <source>
        <strain evidence="2">DSM 11246 / JCM 15787 / PB90-1</strain>
    </source>
</reference>
<protein>
    <recommendedName>
        <fullName evidence="3">Phage virion morphogenesis protein</fullName>
    </recommendedName>
</protein>
<dbReference type="KEGG" id="ote:Oter_3424"/>
<gene>
    <name evidence="1" type="ordered locus">Oter_3424</name>
</gene>
<evidence type="ECO:0000313" key="1">
    <source>
        <dbReference type="EMBL" id="ACB76701.1"/>
    </source>
</evidence>
<evidence type="ECO:0008006" key="3">
    <source>
        <dbReference type="Google" id="ProtNLM"/>
    </source>
</evidence>
<organism evidence="1 2">
    <name type="scientific">Opitutus terrae (strain DSM 11246 / JCM 15787 / PB90-1)</name>
    <dbReference type="NCBI Taxonomy" id="452637"/>
    <lineage>
        <taxon>Bacteria</taxon>
        <taxon>Pseudomonadati</taxon>
        <taxon>Verrucomicrobiota</taxon>
        <taxon>Opitutia</taxon>
        <taxon>Opitutales</taxon>
        <taxon>Opitutaceae</taxon>
        <taxon>Opitutus</taxon>
    </lineage>
</organism>
<keyword evidence="2" id="KW-1185">Reference proteome</keyword>
<dbReference type="Proteomes" id="UP000007013">
    <property type="component" value="Chromosome"/>
</dbReference>
<dbReference type="EMBL" id="CP001032">
    <property type="protein sequence ID" value="ACB76701.1"/>
    <property type="molecule type" value="Genomic_DNA"/>
</dbReference>
<sequence>MIRATVIANTATPVLNALYNRVAPGRRKPLMTAVGRRVERLLRRHFTARDAEGNKRGWPRSHFWSRIRRATAFAGANDVAAKISISDPALAMKVHGGKIYPTAGRQNLALPLRPEAKIAGSPRAKLIPGLFVLVGPGRAWLARREDRALRLYYKLVKSVTQTADPRALPYRVEIYREVRVGITTFLKRETSSQA</sequence>
<dbReference type="OrthoDB" id="197132at2"/>